<dbReference type="Gene3D" id="3.40.50.12370">
    <property type="match status" value="1"/>
</dbReference>
<dbReference type="Proteomes" id="UP001597090">
    <property type="component" value="Unassembled WGS sequence"/>
</dbReference>
<dbReference type="PRINTS" id="PR01438">
    <property type="entry name" value="UNVRSLSTRESS"/>
</dbReference>
<protein>
    <submittedName>
        <fullName evidence="3">Universal stress protein</fullName>
    </submittedName>
</protein>
<gene>
    <name evidence="3" type="ORF">ACFQZQ_01025</name>
</gene>
<sequence>MFKDILVPLLAGEVHEAALATACALAAHDGSHLVALVGVSVVTPSASAWAYYPAGVYETLNEAAQATAAALAQAVEERLAREAVAREIRRSDSFWLTSAELAAMHARYSDLVVLGLARPPQDADRRVFAGVLSGGGRAVLAVPAAAPAVASYGHAVVAWKPSREAARAVHDALPLLQRARSVDVVMIGPGTDHGARDELPGGDIATHLARHGLVVNLVQRPRAAQATGESILAHAQESRADLIVAGGYSRARALEQVFGGVTRHLLEHSSIPVLFSH</sequence>
<evidence type="ECO:0000313" key="4">
    <source>
        <dbReference type="Proteomes" id="UP001597090"/>
    </source>
</evidence>
<dbReference type="EMBL" id="JBHTIH010000002">
    <property type="protein sequence ID" value="MFD0737872.1"/>
    <property type="molecule type" value="Genomic_DNA"/>
</dbReference>
<reference evidence="4" key="1">
    <citation type="journal article" date="2019" name="Int. J. Syst. Evol. Microbiol.">
        <title>The Global Catalogue of Microorganisms (GCM) 10K type strain sequencing project: providing services to taxonomists for standard genome sequencing and annotation.</title>
        <authorList>
            <consortium name="The Broad Institute Genomics Platform"/>
            <consortium name="The Broad Institute Genome Sequencing Center for Infectious Disease"/>
            <person name="Wu L."/>
            <person name="Ma J."/>
        </authorList>
    </citation>
    <scope>NUCLEOTIDE SEQUENCE [LARGE SCALE GENOMIC DNA]</scope>
    <source>
        <strain evidence="4">CCUG 55491</strain>
    </source>
</reference>
<dbReference type="InterPro" id="IPR006015">
    <property type="entry name" value="Universal_stress_UspA"/>
</dbReference>
<accession>A0ABW2YI63</accession>
<dbReference type="InterPro" id="IPR006016">
    <property type="entry name" value="UspA"/>
</dbReference>
<dbReference type="SUPFAM" id="SSF52402">
    <property type="entry name" value="Adenine nucleotide alpha hydrolases-like"/>
    <property type="match status" value="2"/>
</dbReference>
<dbReference type="CDD" id="cd00293">
    <property type="entry name" value="USP-like"/>
    <property type="match status" value="1"/>
</dbReference>
<name>A0ABW2YI63_9GAMM</name>
<comment type="caution">
    <text evidence="3">The sequence shown here is derived from an EMBL/GenBank/DDBJ whole genome shotgun (WGS) entry which is preliminary data.</text>
</comment>
<dbReference type="Pfam" id="PF00582">
    <property type="entry name" value="Usp"/>
    <property type="match status" value="1"/>
</dbReference>
<dbReference type="PANTHER" id="PTHR46268">
    <property type="entry name" value="STRESS RESPONSE PROTEIN NHAX"/>
    <property type="match status" value="1"/>
</dbReference>
<evidence type="ECO:0000256" key="1">
    <source>
        <dbReference type="ARBA" id="ARBA00008791"/>
    </source>
</evidence>
<organism evidence="3 4">
    <name type="scientific">Lysobacter koreensis</name>
    <dbReference type="NCBI Taxonomy" id="266122"/>
    <lineage>
        <taxon>Bacteria</taxon>
        <taxon>Pseudomonadati</taxon>
        <taxon>Pseudomonadota</taxon>
        <taxon>Gammaproteobacteria</taxon>
        <taxon>Lysobacterales</taxon>
        <taxon>Lysobacteraceae</taxon>
        <taxon>Lysobacter</taxon>
    </lineage>
</organism>
<dbReference type="PANTHER" id="PTHR46268:SF15">
    <property type="entry name" value="UNIVERSAL STRESS PROTEIN HP_0031"/>
    <property type="match status" value="1"/>
</dbReference>
<proteinExistence type="inferred from homology"/>
<evidence type="ECO:0000313" key="3">
    <source>
        <dbReference type="EMBL" id="MFD0737872.1"/>
    </source>
</evidence>
<keyword evidence="4" id="KW-1185">Reference proteome</keyword>
<evidence type="ECO:0000259" key="2">
    <source>
        <dbReference type="Pfam" id="PF00582"/>
    </source>
</evidence>
<comment type="similarity">
    <text evidence="1">Belongs to the universal stress protein A family.</text>
</comment>
<dbReference type="RefSeq" id="WP_386810829.1">
    <property type="nucleotide sequence ID" value="NZ_JBHTIH010000002.1"/>
</dbReference>
<feature type="domain" description="UspA" evidence="2">
    <location>
        <begin position="154"/>
        <end position="274"/>
    </location>
</feature>